<keyword evidence="2" id="KW-1185">Reference proteome</keyword>
<name>A0A918I2G3_9ACTN</name>
<dbReference type="Proteomes" id="UP000636661">
    <property type="component" value="Unassembled WGS sequence"/>
</dbReference>
<protein>
    <submittedName>
        <fullName evidence="1">Uncharacterized protein</fullName>
    </submittedName>
</protein>
<accession>A0A918I2G3</accession>
<organism evidence="1 2">
    <name type="scientific">Streptomyces lavendofoliae</name>
    <dbReference type="NCBI Taxonomy" id="67314"/>
    <lineage>
        <taxon>Bacteria</taxon>
        <taxon>Bacillati</taxon>
        <taxon>Actinomycetota</taxon>
        <taxon>Actinomycetes</taxon>
        <taxon>Kitasatosporales</taxon>
        <taxon>Streptomycetaceae</taxon>
        <taxon>Streptomyces</taxon>
    </lineage>
</organism>
<gene>
    <name evidence="1" type="ORF">GCM10010274_58400</name>
</gene>
<reference evidence="1" key="1">
    <citation type="journal article" date="2014" name="Int. J. Syst. Evol. Microbiol.">
        <title>Complete genome sequence of Corynebacterium casei LMG S-19264T (=DSM 44701T), isolated from a smear-ripened cheese.</title>
        <authorList>
            <consortium name="US DOE Joint Genome Institute (JGI-PGF)"/>
            <person name="Walter F."/>
            <person name="Albersmeier A."/>
            <person name="Kalinowski J."/>
            <person name="Ruckert C."/>
        </authorList>
    </citation>
    <scope>NUCLEOTIDE SEQUENCE</scope>
    <source>
        <strain evidence="1">JCM 4391</strain>
    </source>
</reference>
<reference evidence="1" key="2">
    <citation type="submission" date="2020-09" db="EMBL/GenBank/DDBJ databases">
        <authorList>
            <person name="Sun Q."/>
            <person name="Ohkuma M."/>
        </authorList>
    </citation>
    <scope>NUCLEOTIDE SEQUENCE</scope>
    <source>
        <strain evidence="1">JCM 4391</strain>
    </source>
</reference>
<dbReference type="EMBL" id="BMTP01000020">
    <property type="protein sequence ID" value="GGU61953.1"/>
    <property type="molecule type" value="Genomic_DNA"/>
</dbReference>
<evidence type="ECO:0000313" key="1">
    <source>
        <dbReference type="EMBL" id="GGU61953.1"/>
    </source>
</evidence>
<sequence>MGDILLALLIPLLMCSSGLYALAESWWRRRHPRAEPVPYLREPTPPLVAQAEAIVADTYQLLAPLYDTSGPPR</sequence>
<evidence type="ECO:0000313" key="2">
    <source>
        <dbReference type="Proteomes" id="UP000636661"/>
    </source>
</evidence>
<proteinExistence type="predicted"/>
<comment type="caution">
    <text evidence="1">The sequence shown here is derived from an EMBL/GenBank/DDBJ whole genome shotgun (WGS) entry which is preliminary data.</text>
</comment>
<dbReference type="AlphaFoldDB" id="A0A918I2G3"/>
<dbReference type="RefSeq" id="WP_189554275.1">
    <property type="nucleotide sequence ID" value="NZ_BMTP01000020.1"/>
</dbReference>